<dbReference type="GO" id="GO:0000045">
    <property type="term" value="P:autophagosome assembly"/>
    <property type="evidence" value="ECO:0007669"/>
    <property type="project" value="TreeGrafter"/>
</dbReference>
<reference evidence="15" key="2">
    <citation type="submission" date="2025-09" db="UniProtKB">
        <authorList>
            <consortium name="Ensembl"/>
        </authorList>
    </citation>
    <scope>IDENTIFICATION</scope>
</reference>
<protein>
    <recommendedName>
        <fullName evidence="12">Cysteine protease</fullName>
        <ecNumber evidence="12">3.4.22.-</ecNumber>
    </recommendedName>
</protein>
<evidence type="ECO:0000256" key="6">
    <source>
        <dbReference type="ARBA" id="ARBA00022801"/>
    </source>
</evidence>
<dbReference type="InterPro" id="IPR046792">
    <property type="entry name" value="Peptidase_C54_cat"/>
</dbReference>
<dbReference type="GO" id="GO:0016485">
    <property type="term" value="P:protein processing"/>
    <property type="evidence" value="ECO:0007669"/>
    <property type="project" value="TreeGrafter"/>
</dbReference>
<accession>A0A8C7ZT81</accession>
<dbReference type="InterPro" id="IPR005078">
    <property type="entry name" value="Peptidase_C54"/>
</dbReference>
<dbReference type="GO" id="GO:0034727">
    <property type="term" value="P:piecemeal microautophagy of the nucleus"/>
    <property type="evidence" value="ECO:0007669"/>
    <property type="project" value="TreeGrafter"/>
</dbReference>
<dbReference type="Ensembl" id="ENSOSIT00000050173.1">
    <property type="protein sequence ID" value="ENSOSIP00000047745.1"/>
    <property type="gene ID" value="ENSOSIG00000022514.1"/>
</dbReference>
<comment type="catalytic activity">
    <reaction evidence="11">
        <text>[protein]-C-terminal L-amino acid-glycyl-phosphatidylethanolamide + H2O = [protein]-C-terminal L-amino acid-glycine + a 1,2-diacyl-sn-glycero-3-phosphoethanolamine</text>
        <dbReference type="Rhea" id="RHEA:67548"/>
        <dbReference type="Rhea" id="RHEA-COMP:17323"/>
        <dbReference type="Rhea" id="RHEA-COMP:17324"/>
        <dbReference type="ChEBI" id="CHEBI:15377"/>
        <dbReference type="ChEBI" id="CHEBI:64612"/>
        <dbReference type="ChEBI" id="CHEBI:172940"/>
        <dbReference type="ChEBI" id="CHEBI:172941"/>
    </reaction>
    <physiologicalReaction direction="left-to-right" evidence="11">
        <dbReference type="Rhea" id="RHEA:67549"/>
    </physiologicalReaction>
</comment>
<keyword evidence="16" id="KW-1185">Reference proteome</keyword>
<keyword evidence="8 12" id="KW-0653">Protein transport</keyword>
<dbReference type="InterPro" id="IPR038765">
    <property type="entry name" value="Papain-like_cys_pep_sf"/>
</dbReference>
<dbReference type="GO" id="GO:0035973">
    <property type="term" value="P:aggrephagy"/>
    <property type="evidence" value="ECO:0007669"/>
    <property type="project" value="TreeGrafter"/>
</dbReference>
<evidence type="ECO:0000256" key="11">
    <source>
        <dbReference type="ARBA" id="ARBA00029362"/>
    </source>
</evidence>
<evidence type="ECO:0000256" key="12">
    <source>
        <dbReference type="RuleBase" id="RU363115"/>
    </source>
</evidence>
<evidence type="ECO:0000256" key="2">
    <source>
        <dbReference type="ARBA" id="ARBA00010958"/>
    </source>
</evidence>
<feature type="region of interest" description="Disordered" evidence="13">
    <location>
        <begin position="20"/>
        <end position="54"/>
    </location>
</feature>
<organism evidence="15 16">
    <name type="scientific">Oryzias sinensis</name>
    <name type="common">Chinese medaka</name>
    <dbReference type="NCBI Taxonomy" id="183150"/>
    <lineage>
        <taxon>Eukaryota</taxon>
        <taxon>Metazoa</taxon>
        <taxon>Chordata</taxon>
        <taxon>Craniata</taxon>
        <taxon>Vertebrata</taxon>
        <taxon>Euteleostomi</taxon>
        <taxon>Actinopterygii</taxon>
        <taxon>Neopterygii</taxon>
        <taxon>Teleostei</taxon>
        <taxon>Neoteleostei</taxon>
        <taxon>Acanthomorphata</taxon>
        <taxon>Ovalentaria</taxon>
        <taxon>Atherinomorphae</taxon>
        <taxon>Beloniformes</taxon>
        <taxon>Adrianichthyidae</taxon>
        <taxon>Oryziinae</taxon>
        <taxon>Oryzias</taxon>
    </lineage>
</organism>
<keyword evidence="6 12" id="KW-0378">Hydrolase</keyword>
<evidence type="ECO:0000313" key="15">
    <source>
        <dbReference type="Ensembl" id="ENSOSIP00000047745.1"/>
    </source>
</evidence>
<evidence type="ECO:0000256" key="1">
    <source>
        <dbReference type="ARBA" id="ARBA00004496"/>
    </source>
</evidence>
<evidence type="ECO:0000256" key="8">
    <source>
        <dbReference type="ARBA" id="ARBA00022927"/>
    </source>
</evidence>
<dbReference type="GO" id="GO:0019786">
    <property type="term" value="F:protein-phosphatidylethanolamide deconjugating activity"/>
    <property type="evidence" value="ECO:0007669"/>
    <property type="project" value="InterPro"/>
</dbReference>
<dbReference type="GO" id="GO:0015031">
    <property type="term" value="P:protein transport"/>
    <property type="evidence" value="ECO:0007669"/>
    <property type="project" value="UniProtKB-KW"/>
</dbReference>
<dbReference type="Pfam" id="PF03416">
    <property type="entry name" value="Peptidase_C54"/>
    <property type="match status" value="1"/>
</dbReference>
<keyword evidence="5 12" id="KW-0645">Protease</keyword>
<evidence type="ECO:0000256" key="9">
    <source>
        <dbReference type="ARBA" id="ARBA00023006"/>
    </source>
</evidence>
<evidence type="ECO:0000256" key="4">
    <source>
        <dbReference type="ARBA" id="ARBA00022490"/>
    </source>
</evidence>
<dbReference type="AlphaFoldDB" id="A0A8C7ZT81"/>
<evidence type="ECO:0000256" key="5">
    <source>
        <dbReference type="ARBA" id="ARBA00022670"/>
    </source>
</evidence>
<feature type="domain" description="Peptidase C54 catalytic" evidence="14">
    <location>
        <begin position="104"/>
        <end position="396"/>
    </location>
</feature>
<dbReference type="Proteomes" id="UP000694383">
    <property type="component" value="Unplaced"/>
</dbReference>
<dbReference type="PANTHER" id="PTHR22624">
    <property type="entry name" value="CYSTEINE PROTEASE ATG4"/>
    <property type="match status" value="1"/>
</dbReference>
<dbReference type="GeneTree" id="ENSGT00530000063000"/>
<proteinExistence type="inferred from homology"/>
<keyword evidence="4 12" id="KW-0963">Cytoplasm</keyword>
<keyword evidence="3" id="KW-0813">Transport</keyword>
<comment type="function">
    <text evidence="12">Cysteine protease that plays a key role in autophagy by mediating both proteolytic activation and delipidation of ATG8 family proteins.</text>
</comment>
<name>A0A8C7ZT81_9TELE</name>
<keyword evidence="9 12" id="KW-0072">Autophagy</keyword>
<comment type="similarity">
    <text evidence="2 12">Belongs to the peptidase C54 family.</text>
</comment>
<evidence type="ECO:0000259" key="14">
    <source>
        <dbReference type="Pfam" id="PF03416"/>
    </source>
</evidence>
<reference evidence="15" key="1">
    <citation type="submission" date="2025-08" db="UniProtKB">
        <authorList>
            <consortium name="Ensembl"/>
        </authorList>
    </citation>
    <scope>IDENTIFICATION</scope>
</reference>
<evidence type="ECO:0000256" key="3">
    <source>
        <dbReference type="ARBA" id="ARBA00022448"/>
    </source>
</evidence>
<sequence length="459" mass="51218">MNSVSSNAVSFVAGVMQEEPLESRRQQTLEWQNSHRFRPHPVPSTSRDAAEEPDEMDKLKAKLMSAWNNVKYGWTVKTKTSFNKTSPIFVLGHAYLLNSEDEVERFRLDFVSRIWLTYRREFPQLEGSTLTTDCGWGCMLRSGQMLLAQGLLLHLMPPDWTWPDAHQLTDVDFEIFRPRSPVRAAGVPIPSFGAPPEPTHKKLVTLFGDQPPAPFGVHQLVDIGKGSGKKAGDWYGPSVVAHILRKAVAKTSVGQSLAVYVAQDCTGENVRHLIAADPSSQAWKSVIILVPVRLGGEALNPSYIECVKNILSLDCCIGIIGGKPKHSLYFIGFQDEQLLYLDPHYCQPVVDFTQANFSLESFHCSSPKKMPFSRMDPSCTIGFYARTKEDFESMCSVVGMVLSSSKEKYPIFTFVDGRGQDYGLDALSSNHFGPPPRLLPAEQRGRGNIRQGSEEFVFL</sequence>
<dbReference type="EC" id="3.4.22.-" evidence="12"/>
<dbReference type="SUPFAM" id="SSF54001">
    <property type="entry name" value="Cysteine proteinases"/>
    <property type="match status" value="1"/>
</dbReference>
<keyword evidence="7" id="KW-0788">Thiol protease</keyword>
<evidence type="ECO:0000313" key="16">
    <source>
        <dbReference type="Proteomes" id="UP000694383"/>
    </source>
</evidence>
<comment type="subcellular location">
    <subcellularLocation>
        <location evidence="1 12">Cytoplasm</location>
    </subcellularLocation>
</comment>
<evidence type="ECO:0000256" key="10">
    <source>
        <dbReference type="ARBA" id="ARBA00029289"/>
    </source>
</evidence>
<dbReference type="GO" id="GO:0000423">
    <property type="term" value="P:mitophagy"/>
    <property type="evidence" value="ECO:0007669"/>
    <property type="project" value="TreeGrafter"/>
</dbReference>
<dbReference type="PANTHER" id="PTHR22624:SF36">
    <property type="entry name" value="CYSTEINE PROTEASE ATG4D"/>
    <property type="match status" value="1"/>
</dbReference>
<dbReference type="GO" id="GO:0005737">
    <property type="term" value="C:cytoplasm"/>
    <property type="evidence" value="ECO:0007669"/>
    <property type="project" value="UniProtKB-SubCell"/>
</dbReference>
<evidence type="ECO:0000256" key="13">
    <source>
        <dbReference type="SAM" id="MobiDB-lite"/>
    </source>
</evidence>
<dbReference type="GO" id="GO:0004197">
    <property type="term" value="F:cysteine-type endopeptidase activity"/>
    <property type="evidence" value="ECO:0007669"/>
    <property type="project" value="TreeGrafter"/>
</dbReference>
<evidence type="ECO:0000256" key="7">
    <source>
        <dbReference type="ARBA" id="ARBA00022807"/>
    </source>
</evidence>
<comment type="catalytic activity">
    <reaction evidence="10">
        <text>[protein]-C-terminal L-amino acid-glycyl-phosphatidylserine + H2O = [protein]-C-terminal L-amino acid-glycine + a 1,2-diacyl-sn-glycero-3-phospho-L-serine</text>
        <dbReference type="Rhea" id="RHEA:67576"/>
        <dbReference type="Rhea" id="RHEA-COMP:17324"/>
        <dbReference type="Rhea" id="RHEA-COMP:17326"/>
        <dbReference type="ChEBI" id="CHEBI:15377"/>
        <dbReference type="ChEBI" id="CHEBI:57262"/>
        <dbReference type="ChEBI" id="CHEBI:172940"/>
        <dbReference type="ChEBI" id="CHEBI:172942"/>
    </reaction>
    <physiologicalReaction direction="left-to-right" evidence="10">
        <dbReference type="Rhea" id="RHEA:67577"/>
    </physiologicalReaction>
</comment>